<dbReference type="Gene3D" id="3.30.530.20">
    <property type="match status" value="1"/>
</dbReference>
<name>A0ABR8Y775_9BACT</name>
<dbReference type="SUPFAM" id="SSF55961">
    <property type="entry name" value="Bet v1-like"/>
    <property type="match status" value="1"/>
</dbReference>
<dbReference type="InterPro" id="IPR023393">
    <property type="entry name" value="START-like_dom_sf"/>
</dbReference>
<evidence type="ECO:0000313" key="2">
    <source>
        <dbReference type="EMBL" id="MBD8040065.1"/>
    </source>
</evidence>
<dbReference type="Proteomes" id="UP000620874">
    <property type="component" value="Unassembled WGS sequence"/>
</dbReference>
<dbReference type="EMBL" id="JACSPP010000014">
    <property type="protein sequence ID" value="MBD8040065.1"/>
    <property type="molecule type" value="Genomic_DNA"/>
</dbReference>
<comment type="caution">
    <text evidence="2">The sequence shown here is derived from an EMBL/GenBank/DDBJ whole genome shotgun (WGS) entry which is preliminary data.</text>
</comment>
<protein>
    <recommendedName>
        <fullName evidence="1">START-like domain-containing protein</fullName>
    </recommendedName>
</protein>
<sequence length="126" mass="14884">MKKKIKIEYTLAPASSTILWNAISTPSGLSRWFADNVTRLNKTFMFKWGKTETREAEITNFRTESFIRFHWKDDEPRTYFELKIYYNELTTDLSLEVTDFAEPGEEDDVINLWDSQIEVLKRTCGI</sequence>
<evidence type="ECO:0000313" key="3">
    <source>
        <dbReference type="Proteomes" id="UP000620874"/>
    </source>
</evidence>
<dbReference type="Pfam" id="PF19569">
    <property type="entry name" value="START_2"/>
    <property type="match status" value="1"/>
</dbReference>
<dbReference type="InterPro" id="IPR045736">
    <property type="entry name" value="START_2"/>
</dbReference>
<evidence type="ECO:0000259" key="1">
    <source>
        <dbReference type="Pfam" id="PF19569"/>
    </source>
</evidence>
<dbReference type="RefSeq" id="WP_022039861.1">
    <property type="nucleotide sequence ID" value="NZ_JACSPP010000014.1"/>
</dbReference>
<accession>A0ABR8Y775</accession>
<feature type="domain" description="START-like" evidence="1">
    <location>
        <begin position="2"/>
        <end position="125"/>
    </location>
</feature>
<reference evidence="2 3" key="1">
    <citation type="submission" date="2020-08" db="EMBL/GenBank/DDBJ databases">
        <title>A Genomic Blueprint of the Chicken Gut Microbiome.</title>
        <authorList>
            <person name="Gilroy R."/>
            <person name="Ravi A."/>
            <person name="Getino M."/>
            <person name="Pursley I."/>
            <person name="Horton D.L."/>
            <person name="Alikhan N.-F."/>
            <person name="Baker D."/>
            <person name="Gharbi K."/>
            <person name="Hall N."/>
            <person name="Watson M."/>
            <person name="Adriaenssens E.M."/>
            <person name="Foster-Nyarko E."/>
            <person name="Jarju S."/>
            <person name="Secka A."/>
            <person name="Antonio M."/>
            <person name="Oren A."/>
            <person name="Chaudhuri R."/>
            <person name="La Ragione R.M."/>
            <person name="Hildebrand F."/>
            <person name="Pallen M.J."/>
        </authorList>
    </citation>
    <scope>NUCLEOTIDE SEQUENCE [LARGE SCALE GENOMIC DNA]</scope>
    <source>
        <strain evidence="2 3">Sa1CVN1</strain>
    </source>
</reference>
<keyword evidence="3" id="KW-1185">Reference proteome</keyword>
<proteinExistence type="predicted"/>
<organism evidence="2 3">
    <name type="scientific">Phocaeicola intestinalis</name>
    <dbReference type="NCBI Taxonomy" id="2762212"/>
    <lineage>
        <taxon>Bacteria</taxon>
        <taxon>Pseudomonadati</taxon>
        <taxon>Bacteroidota</taxon>
        <taxon>Bacteroidia</taxon>
        <taxon>Bacteroidales</taxon>
        <taxon>Bacteroidaceae</taxon>
        <taxon>Phocaeicola</taxon>
    </lineage>
</organism>
<gene>
    <name evidence="2" type="ORF">H9625_06325</name>
</gene>